<proteinExistence type="inferred from homology"/>
<keyword evidence="2" id="KW-0680">Restriction system</keyword>
<dbReference type="AlphaFoldDB" id="A0A858U3C8"/>
<feature type="domain" description="Type I restriction modification DNA specificity" evidence="5">
    <location>
        <begin position="265"/>
        <end position="408"/>
    </location>
</feature>
<accession>A0A858U3C8</accession>
<dbReference type="REBASE" id="395291">
    <property type="entry name" value="S.MmyC264ORF2140P"/>
</dbReference>
<dbReference type="RefSeq" id="WP_169580314.1">
    <property type="nucleotide sequence ID" value="NZ_CP051480.1"/>
</dbReference>
<dbReference type="KEGG" id="mphn:HGG64_02135"/>
<organism evidence="6 7">
    <name type="scientific">Mycoplasma phocoeninasale</name>
    <dbReference type="NCBI Taxonomy" id="2726117"/>
    <lineage>
        <taxon>Bacteria</taxon>
        <taxon>Bacillati</taxon>
        <taxon>Mycoplasmatota</taxon>
        <taxon>Mollicutes</taxon>
        <taxon>Mycoplasmataceae</taxon>
        <taxon>Mycoplasma</taxon>
    </lineage>
</organism>
<evidence type="ECO:0000256" key="2">
    <source>
        <dbReference type="ARBA" id="ARBA00022747"/>
    </source>
</evidence>
<comment type="similarity">
    <text evidence="1">Belongs to the type-I restriction system S methylase family.</text>
</comment>
<evidence type="ECO:0000259" key="5">
    <source>
        <dbReference type="Pfam" id="PF01420"/>
    </source>
</evidence>
<dbReference type="Proteomes" id="UP000501728">
    <property type="component" value="Chromosome"/>
</dbReference>
<keyword evidence="3" id="KW-0238">DNA-binding</keyword>
<reference evidence="6 7" key="1">
    <citation type="submission" date="2020-04" db="EMBL/GenBank/DDBJ databases">
        <title>Novel Mycoplasma species detected in Phocoena phocoena (harbor porpoise) from the USA.</title>
        <authorList>
            <person name="Volokhov D.V."/>
        </authorList>
    </citation>
    <scope>NUCLEOTIDE SEQUENCE [LARGE SCALE GENOMIC DNA]</scope>
    <source>
        <strain evidence="6 7">C264-NAS</strain>
    </source>
</reference>
<comment type="subunit">
    <text evidence="4">The methyltransferase is composed of M and S polypeptides.</text>
</comment>
<dbReference type="InterPro" id="IPR051212">
    <property type="entry name" value="Type-I_RE_S_subunit"/>
</dbReference>
<evidence type="ECO:0000256" key="3">
    <source>
        <dbReference type="ARBA" id="ARBA00023125"/>
    </source>
</evidence>
<evidence type="ECO:0000256" key="1">
    <source>
        <dbReference type="ARBA" id="ARBA00010923"/>
    </source>
</evidence>
<evidence type="ECO:0000256" key="4">
    <source>
        <dbReference type="ARBA" id="ARBA00038652"/>
    </source>
</evidence>
<dbReference type="GO" id="GO:0003677">
    <property type="term" value="F:DNA binding"/>
    <property type="evidence" value="ECO:0007669"/>
    <property type="project" value="UniProtKB-KW"/>
</dbReference>
<dbReference type="Pfam" id="PF01420">
    <property type="entry name" value="Methylase_S"/>
    <property type="match status" value="2"/>
</dbReference>
<dbReference type="EMBL" id="CP051480">
    <property type="protein sequence ID" value="QJG66491.1"/>
    <property type="molecule type" value="Genomic_DNA"/>
</dbReference>
<dbReference type="SUPFAM" id="SSF116734">
    <property type="entry name" value="DNA methylase specificity domain"/>
    <property type="match status" value="2"/>
</dbReference>
<dbReference type="PANTHER" id="PTHR43140:SF1">
    <property type="entry name" value="TYPE I RESTRICTION ENZYME ECOKI SPECIFICITY SUBUNIT"/>
    <property type="match status" value="1"/>
</dbReference>
<dbReference type="InterPro" id="IPR000055">
    <property type="entry name" value="Restrct_endonuc_typeI_TRD"/>
</dbReference>
<dbReference type="InterPro" id="IPR044946">
    <property type="entry name" value="Restrct_endonuc_typeI_TRD_sf"/>
</dbReference>
<keyword evidence="7" id="KW-1185">Reference proteome</keyword>
<protein>
    <recommendedName>
        <fullName evidence="5">Type I restriction modification DNA specificity domain-containing protein</fullName>
    </recommendedName>
</protein>
<gene>
    <name evidence="6" type="ORF">HGG64_02135</name>
</gene>
<dbReference type="PANTHER" id="PTHR43140">
    <property type="entry name" value="TYPE-1 RESTRICTION ENZYME ECOKI SPECIFICITY PROTEIN"/>
    <property type="match status" value="1"/>
</dbReference>
<evidence type="ECO:0000313" key="7">
    <source>
        <dbReference type="Proteomes" id="UP000501728"/>
    </source>
</evidence>
<evidence type="ECO:0000313" key="6">
    <source>
        <dbReference type="EMBL" id="QJG66491.1"/>
    </source>
</evidence>
<dbReference type="Gene3D" id="3.90.220.20">
    <property type="entry name" value="DNA methylase specificity domains"/>
    <property type="match status" value="2"/>
</dbReference>
<feature type="domain" description="Type I restriction modification DNA specificity" evidence="5">
    <location>
        <begin position="6"/>
        <end position="186"/>
    </location>
</feature>
<name>A0A858U3C8_9MOLU</name>
<dbReference type="GO" id="GO:0009307">
    <property type="term" value="P:DNA restriction-modification system"/>
    <property type="evidence" value="ECO:0007669"/>
    <property type="project" value="UniProtKB-KW"/>
</dbReference>
<sequence length="434" mass="50848">MKKIINEFKLYEICNIDRRLSGWKHNDQNRIINYVHVSAAIVNNIKNCGKGDIALSTTGPIFKFASEDYLESNDFINNGEVIFIPSGGVANIKYYNGQFIDAGNILMYKKNETVNLKYVYYWLKNNNDIINGYYRGAGIQHPDMLQLMNLKIKLPNINIQNEIVETIDKFYVIKENLKHKLTSEIELITEQYIYYFNKLLDFKRNISEHNSILANLLKKYNCNNIVWEKMSNLGTILGGLKGKSKTDFNNNLNSKYVPYKNIFKNMSVDQLDLDSVFVSPDEKQNNIKYGDILFTGSSETKDESVTSSVVCFEPNENIFLNSFCFIYRFNQNYFDPEFSKYLFRCKSLRDMLINCSFGTTRYNVSKKRILNIEIPIPPIEIQKEIVETLDKLSSYIDKLNNELLKEIELRDKQYQYYFNKLLDFDNNEVVDERK</sequence>